<organism evidence="1 2">
    <name type="scientific">Phytophthora cactorum</name>
    <dbReference type="NCBI Taxonomy" id="29920"/>
    <lineage>
        <taxon>Eukaryota</taxon>
        <taxon>Sar</taxon>
        <taxon>Stramenopiles</taxon>
        <taxon>Oomycota</taxon>
        <taxon>Peronosporomycetes</taxon>
        <taxon>Peronosporales</taxon>
        <taxon>Peronosporaceae</taxon>
        <taxon>Phytophthora</taxon>
    </lineage>
</organism>
<protein>
    <submittedName>
        <fullName evidence="1">Uncharacterized protein</fullName>
    </submittedName>
</protein>
<gene>
    <name evidence="1" type="ORF">PC117_g9781</name>
</gene>
<proteinExistence type="predicted"/>
<reference evidence="1" key="1">
    <citation type="submission" date="2018-10" db="EMBL/GenBank/DDBJ databases">
        <title>Effector identification in a new, highly contiguous assembly of the strawberry crown rot pathogen Phytophthora cactorum.</title>
        <authorList>
            <person name="Armitage A.D."/>
            <person name="Nellist C.F."/>
            <person name="Bates H."/>
            <person name="Vickerstaff R.J."/>
            <person name="Harrison R.J."/>
        </authorList>
    </citation>
    <scope>NUCLEOTIDE SEQUENCE</scope>
    <source>
        <strain evidence="1">4040</strain>
    </source>
</reference>
<evidence type="ECO:0000313" key="1">
    <source>
        <dbReference type="EMBL" id="KAG2942449.1"/>
    </source>
</evidence>
<comment type="caution">
    <text evidence="1">The sequence shown here is derived from an EMBL/GenBank/DDBJ whole genome shotgun (WGS) entry which is preliminary data.</text>
</comment>
<sequence>MQEVSAVTQREILEVLVPRRANAFSRCLIYIAGHLEAPAGGKLSLLSFCSTWYFPQLG</sequence>
<dbReference type="Proteomes" id="UP000736787">
    <property type="component" value="Unassembled WGS sequence"/>
</dbReference>
<accession>A0A8T1DRN1</accession>
<dbReference type="AlphaFoldDB" id="A0A8T1DRN1"/>
<name>A0A8T1DRN1_9STRA</name>
<evidence type="ECO:0000313" key="2">
    <source>
        <dbReference type="Proteomes" id="UP000736787"/>
    </source>
</evidence>
<dbReference type="EMBL" id="RCMK01000229">
    <property type="protein sequence ID" value="KAG2942449.1"/>
    <property type="molecule type" value="Genomic_DNA"/>
</dbReference>